<dbReference type="InterPro" id="IPR022742">
    <property type="entry name" value="Hydrolase_4"/>
</dbReference>
<dbReference type="Proteomes" id="UP001222770">
    <property type="component" value="Unassembled WGS sequence"/>
</dbReference>
<organism evidence="2 3">
    <name type="scientific">Novosphingobium cyanobacteriorum</name>
    <dbReference type="NCBI Taxonomy" id="3024215"/>
    <lineage>
        <taxon>Bacteria</taxon>
        <taxon>Pseudomonadati</taxon>
        <taxon>Pseudomonadota</taxon>
        <taxon>Alphaproteobacteria</taxon>
        <taxon>Sphingomonadales</taxon>
        <taxon>Sphingomonadaceae</taxon>
        <taxon>Novosphingobium</taxon>
    </lineage>
</organism>
<dbReference type="Gene3D" id="3.40.50.1820">
    <property type="entry name" value="alpha/beta hydrolase"/>
    <property type="match status" value="1"/>
</dbReference>
<name>A0ABT6CFB7_9SPHN</name>
<dbReference type="InterPro" id="IPR051044">
    <property type="entry name" value="MAG_DAG_Lipase"/>
</dbReference>
<dbReference type="EMBL" id="JAROCY010000003">
    <property type="protein sequence ID" value="MDF8332476.1"/>
    <property type="molecule type" value="Genomic_DNA"/>
</dbReference>
<evidence type="ECO:0000313" key="2">
    <source>
        <dbReference type="EMBL" id="MDF8332476.1"/>
    </source>
</evidence>
<protein>
    <submittedName>
        <fullName evidence="2">Alpha/beta hydrolase</fullName>
    </submittedName>
</protein>
<dbReference type="GO" id="GO:0016787">
    <property type="term" value="F:hydrolase activity"/>
    <property type="evidence" value="ECO:0007669"/>
    <property type="project" value="UniProtKB-KW"/>
</dbReference>
<dbReference type="Pfam" id="PF12146">
    <property type="entry name" value="Hydrolase_4"/>
    <property type="match status" value="1"/>
</dbReference>
<evidence type="ECO:0000313" key="3">
    <source>
        <dbReference type="Proteomes" id="UP001222770"/>
    </source>
</evidence>
<feature type="domain" description="Serine aminopeptidase S33" evidence="1">
    <location>
        <begin position="36"/>
        <end position="292"/>
    </location>
</feature>
<gene>
    <name evidence="2" type="ORF">POM99_04615</name>
</gene>
<accession>A0ABT6CFB7</accession>
<proteinExistence type="predicted"/>
<dbReference type="SUPFAM" id="SSF53474">
    <property type="entry name" value="alpha/beta-Hydrolases"/>
    <property type="match status" value="1"/>
</dbReference>
<dbReference type="InterPro" id="IPR029058">
    <property type="entry name" value="AB_hydrolase_fold"/>
</dbReference>
<keyword evidence="3" id="KW-1185">Reference proteome</keyword>
<reference evidence="2 3" key="1">
    <citation type="submission" date="2023-03" db="EMBL/GenBank/DDBJ databases">
        <title>Novosphingobium cyanobacteriorum sp. nov., isolated from a eutrophic reservoir during the Microcystis bloom period.</title>
        <authorList>
            <person name="Kang M."/>
            <person name="Le V."/>
            <person name="Ko S.-R."/>
            <person name="Lee S.-A."/>
            <person name="Ahn C.-Y."/>
        </authorList>
    </citation>
    <scope>NUCLEOTIDE SEQUENCE [LARGE SCALE GENOMIC DNA]</scope>
    <source>
        <strain evidence="2 3">HBC54</strain>
    </source>
</reference>
<dbReference type="PANTHER" id="PTHR11614">
    <property type="entry name" value="PHOSPHOLIPASE-RELATED"/>
    <property type="match status" value="1"/>
</dbReference>
<dbReference type="RefSeq" id="WP_277275707.1">
    <property type="nucleotide sequence ID" value="NZ_JAROCY010000003.1"/>
</dbReference>
<evidence type="ECO:0000259" key="1">
    <source>
        <dbReference type="Pfam" id="PF12146"/>
    </source>
</evidence>
<keyword evidence="2" id="KW-0378">Hydrolase</keyword>
<comment type="caution">
    <text evidence="2">The sequence shown here is derived from an EMBL/GenBank/DDBJ whole genome shotgun (WGS) entry which is preliminary data.</text>
</comment>
<sequence>MFDRRAIPAHAVETRWHARDGHAIRRIDWPGARADAPRGSILFLPGRGDYYEKYLETLDYWHQKGWRVTASDWRWQAGSGRYGNNPLAGDVSDFSVWVDDLATLWEQWVQETPGPHVIAGHSMGGHLVLRAIAEKRINPVAGLLSAPMLGFINPLPLAWQQRLGRFMCRIGDPGRMAWKSSEKPGASVHGRQNLLTHDDARYADEVWWREHRPDLAMGPGTWRWAERGADSIARLSAPGVLEAVQVPLLILATRFDALVAWKPIEQAAARLPHAELVAFGREAAHEILREEDGVRERALAAIDSFLDRAAPGAQG</sequence>